<evidence type="ECO:0000313" key="3">
    <source>
        <dbReference type="EMBL" id="KAK0416441.1"/>
    </source>
</evidence>
<reference evidence="3" key="1">
    <citation type="submission" date="2023-06" db="EMBL/GenBank/DDBJ databases">
        <title>Genomic analysis of the entomopathogenic nematode Steinernema hermaphroditum.</title>
        <authorList>
            <person name="Schwarz E.M."/>
            <person name="Heppert J.K."/>
            <person name="Baniya A."/>
            <person name="Schwartz H.T."/>
            <person name="Tan C.-H."/>
            <person name="Antoshechkin I."/>
            <person name="Sternberg P.W."/>
            <person name="Goodrich-Blair H."/>
            <person name="Dillman A.R."/>
        </authorList>
    </citation>
    <scope>NUCLEOTIDE SEQUENCE</scope>
    <source>
        <strain evidence="3">PS9179</strain>
        <tissue evidence="3">Whole animal</tissue>
    </source>
</reference>
<feature type="compositionally biased region" description="Polar residues" evidence="1">
    <location>
        <begin position="67"/>
        <end position="96"/>
    </location>
</feature>
<evidence type="ECO:0000256" key="1">
    <source>
        <dbReference type="SAM" id="MobiDB-lite"/>
    </source>
</evidence>
<sequence>MGSLIAFIVLIAVASAQLYYYYPQQYYVPVYATAVASNNQSAGQLSQSQPQVQYSPDYGNGNHVASYPQSSPYDPQQVPSSGQQVYRDQSGQQTAQKQIVQPLYYYYSYPNYYVLGK</sequence>
<gene>
    <name evidence="3" type="ORF">QR680_012486</name>
</gene>
<proteinExistence type="predicted"/>
<keyword evidence="2" id="KW-0732">Signal</keyword>
<comment type="caution">
    <text evidence="3">The sequence shown here is derived from an EMBL/GenBank/DDBJ whole genome shotgun (WGS) entry which is preliminary data.</text>
</comment>
<protein>
    <submittedName>
        <fullName evidence="3">Uncharacterized protein</fullName>
    </submittedName>
</protein>
<dbReference type="EMBL" id="JAUCMV010000002">
    <property type="protein sequence ID" value="KAK0416441.1"/>
    <property type="molecule type" value="Genomic_DNA"/>
</dbReference>
<evidence type="ECO:0000256" key="2">
    <source>
        <dbReference type="SAM" id="SignalP"/>
    </source>
</evidence>
<dbReference type="AlphaFoldDB" id="A0AA39I3S1"/>
<feature type="chain" id="PRO_5041326863" evidence="2">
    <location>
        <begin position="17"/>
        <end position="117"/>
    </location>
</feature>
<evidence type="ECO:0000313" key="4">
    <source>
        <dbReference type="Proteomes" id="UP001175271"/>
    </source>
</evidence>
<keyword evidence="4" id="KW-1185">Reference proteome</keyword>
<accession>A0AA39I3S1</accession>
<dbReference type="Proteomes" id="UP001175271">
    <property type="component" value="Unassembled WGS sequence"/>
</dbReference>
<feature type="signal peptide" evidence="2">
    <location>
        <begin position="1"/>
        <end position="16"/>
    </location>
</feature>
<feature type="region of interest" description="Disordered" evidence="1">
    <location>
        <begin position="46"/>
        <end position="96"/>
    </location>
</feature>
<organism evidence="3 4">
    <name type="scientific">Steinernema hermaphroditum</name>
    <dbReference type="NCBI Taxonomy" id="289476"/>
    <lineage>
        <taxon>Eukaryota</taxon>
        <taxon>Metazoa</taxon>
        <taxon>Ecdysozoa</taxon>
        <taxon>Nematoda</taxon>
        <taxon>Chromadorea</taxon>
        <taxon>Rhabditida</taxon>
        <taxon>Tylenchina</taxon>
        <taxon>Panagrolaimomorpha</taxon>
        <taxon>Strongyloidoidea</taxon>
        <taxon>Steinernematidae</taxon>
        <taxon>Steinernema</taxon>
    </lineage>
</organism>
<name>A0AA39I3S1_9BILA</name>